<dbReference type="RefSeq" id="WP_238206082.1">
    <property type="nucleotide sequence ID" value="NZ_BPQE01000025.1"/>
</dbReference>
<name>A0ABU0I0E5_9HYPH</name>
<proteinExistence type="predicted"/>
<dbReference type="Proteomes" id="UP001231124">
    <property type="component" value="Unassembled WGS sequence"/>
</dbReference>
<sequence>MDKREAKAELANDAEYQAKKAARQAHLDAQAEAARIEREDALQARQGPAAAVARVMAERLGDVAGDVLTVLAKADGRATVVAALEAEVARQAQARDAAARADRAASLAAVNAATTERARARQVKTKRRAAA</sequence>
<evidence type="ECO:0000313" key="2">
    <source>
        <dbReference type="Proteomes" id="UP001231124"/>
    </source>
</evidence>
<accession>A0ABU0I0E5</accession>
<gene>
    <name evidence="1" type="ORF">QO012_002555</name>
</gene>
<reference evidence="1 2" key="1">
    <citation type="submission" date="2023-07" db="EMBL/GenBank/DDBJ databases">
        <title>Genomic Encyclopedia of Type Strains, Phase IV (KMG-IV): sequencing the most valuable type-strain genomes for metagenomic binning, comparative biology and taxonomic classification.</title>
        <authorList>
            <person name="Goeker M."/>
        </authorList>
    </citation>
    <scope>NUCLEOTIDE SEQUENCE [LARGE SCALE GENOMIC DNA]</scope>
    <source>
        <strain evidence="1 2">DSM 19013</strain>
    </source>
</reference>
<keyword evidence="2" id="KW-1185">Reference proteome</keyword>
<organism evidence="1 2">
    <name type="scientific">Methylobacterium aerolatum</name>
    <dbReference type="NCBI Taxonomy" id="418708"/>
    <lineage>
        <taxon>Bacteria</taxon>
        <taxon>Pseudomonadati</taxon>
        <taxon>Pseudomonadota</taxon>
        <taxon>Alphaproteobacteria</taxon>
        <taxon>Hyphomicrobiales</taxon>
        <taxon>Methylobacteriaceae</taxon>
        <taxon>Methylobacterium</taxon>
    </lineage>
</organism>
<dbReference type="EMBL" id="JAUSVP010000006">
    <property type="protein sequence ID" value="MDQ0448050.1"/>
    <property type="molecule type" value="Genomic_DNA"/>
</dbReference>
<comment type="caution">
    <text evidence="1">The sequence shown here is derived from an EMBL/GenBank/DDBJ whole genome shotgun (WGS) entry which is preliminary data.</text>
</comment>
<protein>
    <submittedName>
        <fullName evidence="1">Uncharacterized protein</fullName>
    </submittedName>
</protein>
<evidence type="ECO:0000313" key="1">
    <source>
        <dbReference type="EMBL" id="MDQ0448050.1"/>
    </source>
</evidence>